<dbReference type="Proteomes" id="UP000042394">
    <property type="component" value="Unassembled WGS sequence"/>
</dbReference>
<dbReference type="AlphaFoldDB" id="A0A655EIK4"/>
<proteinExistence type="predicted"/>
<evidence type="ECO:0000256" key="1">
    <source>
        <dbReference type="SAM" id="MobiDB-lite"/>
    </source>
</evidence>
<evidence type="ECO:0000313" key="4">
    <source>
        <dbReference type="Proteomes" id="UP000039541"/>
    </source>
</evidence>
<evidence type="ECO:0000313" key="2">
    <source>
        <dbReference type="EMBL" id="CNU11055.1"/>
    </source>
</evidence>
<feature type="region of interest" description="Disordered" evidence="1">
    <location>
        <begin position="33"/>
        <end position="81"/>
    </location>
</feature>
<dbReference type="Proteomes" id="UP000039541">
    <property type="component" value="Unassembled WGS sequence"/>
</dbReference>
<name>A0A655EIK4_SALET</name>
<evidence type="ECO:0000313" key="3">
    <source>
        <dbReference type="EMBL" id="CNV23875.1"/>
    </source>
</evidence>
<sequence>MFAPIKNVDHRTYRRFTRVFLFPVFRFRNVFPQPEGEDNWQNANEKQRAPAPDRHHQAVHLRGNDRADGEAGNQKTAGFIA</sequence>
<evidence type="ECO:0000313" key="5">
    <source>
        <dbReference type="Proteomes" id="UP000042394"/>
    </source>
</evidence>
<gene>
    <name evidence="2" type="ORF">ERS008202_01908</name>
    <name evidence="3" type="ORF">ERS008207_04693</name>
</gene>
<reference evidence="4 5" key="1">
    <citation type="submission" date="2015-03" db="EMBL/GenBank/DDBJ databases">
        <authorList>
            <consortium name="Pathogen Informatics"/>
        </authorList>
    </citation>
    <scope>NUCLEOTIDE SEQUENCE [LARGE SCALE GENOMIC DNA]</scope>
    <source>
        <strain evidence="2 4">3476</strain>
        <strain evidence="3 5">D4891</strain>
    </source>
</reference>
<dbReference type="EMBL" id="CQPD01000078">
    <property type="protein sequence ID" value="CNV23875.1"/>
    <property type="molecule type" value="Genomic_DNA"/>
</dbReference>
<feature type="compositionally biased region" description="Basic and acidic residues" evidence="1">
    <location>
        <begin position="45"/>
        <end position="69"/>
    </location>
</feature>
<organism evidence="3 5">
    <name type="scientific">Salmonella enterica subsp. enterica serovar Bovismorbificans</name>
    <dbReference type="NCBI Taxonomy" id="58097"/>
    <lineage>
        <taxon>Bacteria</taxon>
        <taxon>Pseudomonadati</taxon>
        <taxon>Pseudomonadota</taxon>
        <taxon>Gammaproteobacteria</taxon>
        <taxon>Enterobacterales</taxon>
        <taxon>Enterobacteriaceae</taxon>
        <taxon>Salmonella</taxon>
    </lineage>
</organism>
<dbReference type="EMBL" id="CQPC01000021">
    <property type="protein sequence ID" value="CNU11055.1"/>
    <property type="molecule type" value="Genomic_DNA"/>
</dbReference>
<accession>A0A655EIK4</accession>
<protein>
    <submittedName>
        <fullName evidence="3">Uncharacterized protein</fullName>
    </submittedName>
</protein>